<dbReference type="InterPro" id="IPR051150">
    <property type="entry name" value="SWT21/TCAB1_mRNA_Telomere"/>
</dbReference>
<dbReference type="GeneID" id="75833371"/>
<accession>A0A9Q0BGQ2</accession>
<dbReference type="SUPFAM" id="SSF50978">
    <property type="entry name" value="WD40 repeat-like"/>
    <property type="match status" value="1"/>
</dbReference>
<dbReference type="InterPro" id="IPR015943">
    <property type="entry name" value="WD40/YVTN_repeat-like_dom_sf"/>
</dbReference>
<feature type="region of interest" description="Disordered" evidence="1">
    <location>
        <begin position="406"/>
        <end position="426"/>
    </location>
</feature>
<dbReference type="EMBL" id="JAGIXG020000002">
    <property type="protein sequence ID" value="KAI6785252.1"/>
    <property type="molecule type" value="Genomic_DNA"/>
</dbReference>
<evidence type="ECO:0000256" key="1">
    <source>
        <dbReference type="SAM" id="MobiDB-lite"/>
    </source>
</evidence>
<dbReference type="PANTHER" id="PTHR13211:SF0">
    <property type="entry name" value="TELOMERASE CAJAL BODY PROTEIN 1"/>
    <property type="match status" value="1"/>
</dbReference>
<organism evidence="2 3">
    <name type="scientific">Emericellopsis cladophorae</name>
    <dbReference type="NCBI Taxonomy" id="2686198"/>
    <lineage>
        <taxon>Eukaryota</taxon>
        <taxon>Fungi</taxon>
        <taxon>Dikarya</taxon>
        <taxon>Ascomycota</taxon>
        <taxon>Pezizomycotina</taxon>
        <taxon>Sordariomycetes</taxon>
        <taxon>Hypocreomycetidae</taxon>
        <taxon>Hypocreales</taxon>
        <taxon>Bionectriaceae</taxon>
        <taxon>Emericellopsis</taxon>
    </lineage>
</organism>
<evidence type="ECO:0000313" key="2">
    <source>
        <dbReference type="EMBL" id="KAI6785252.1"/>
    </source>
</evidence>
<dbReference type="Proteomes" id="UP001055219">
    <property type="component" value="Unassembled WGS sequence"/>
</dbReference>
<name>A0A9Q0BGQ2_9HYPO</name>
<keyword evidence="3" id="KW-1185">Reference proteome</keyword>
<protein>
    <submittedName>
        <fullName evidence="2">Guanine nucleotide-binding protein negative regulator-like protein</fullName>
    </submittedName>
</protein>
<gene>
    <name evidence="2" type="ORF">J7T54_006894</name>
</gene>
<proteinExistence type="predicted"/>
<reference evidence="2" key="2">
    <citation type="submission" date="2022-07" db="EMBL/GenBank/DDBJ databases">
        <authorList>
            <person name="Goncalves M.F.M."/>
            <person name="Hilario S."/>
            <person name="Van De Peer Y."/>
            <person name="Esteves A.C."/>
            <person name="Alves A."/>
        </authorList>
    </citation>
    <scope>NUCLEOTIDE SEQUENCE</scope>
    <source>
        <strain evidence="2">MUM 19.33</strain>
    </source>
</reference>
<dbReference type="AlphaFoldDB" id="A0A9Q0BGQ2"/>
<comment type="caution">
    <text evidence="2">The sequence shown here is derived from an EMBL/GenBank/DDBJ whole genome shotgun (WGS) entry which is preliminary data.</text>
</comment>
<dbReference type="Gene3D" id="2.130.10.10">
    <property type="entry name" value="YVTN repeat-like/Quinoprotein amine dehydrogenase"/>
    <property type="match status" value="1"/>
</dbReference>
<dbReference type="OrthoDB" id="239865at2759"/>
<dbReference type="InterPro" id="IPR036322">
    <property type="entry name" value="WD40_repeat_dom_sf"/>
</dbReference>
<reference evidence="2" key="1">
    <citation type="journal article" date="2021" name="J Fungi (Basel)">
        <title>Genomic and Metabolomic Analyses of the Marine Fungus Emericellopsis cladophorae: Insights into Saltwater Adaptability Mechanisms and Its Biosynthetic Potential.</title>
        <authorList>
            <person name="Goncalves M.F.M."/>
            <person name="Hilario S."/>
            <person name="Van de Peer Y."/>
            <person name="Esteves A.C."/>
            <person name="Alves A."/>
        </authorList>
    </citation>
    <scope>NUCLEOTIDE SEQUENCE</scope>
    <source>
        <strain evidence="2">MUM 19.33</strain>
    </source>
</reference>
<sequence>MSPSTRLLAQCNHPRPGTSFYTSAQWTADGTTVLTSSSDQVISAFALPDDLLSGAQTTLQAQGEVTLPEPSQIIAPAPYFSLQEPTTQHFLAGCRDHPLQLYNCFPNDEACAPIRGYKLIKHETEAYITPSSVLWQHPGTHFVVGSTNRLDLFDITGHSSDGPVTTVPTIPSKRHIRKGNGIGMKGTVSALSSSAAGTEGGIIAAGTRTRWVGMYDLSRSEKTVANWGIAAAADDGGVPGQGIVQTIWSHCGRYLLVNERNAPGLLVYDVRVTGQLLSILKGRQANTQQKLNVDVFPGGEGGGFEVWAGGDDGRVSVWEGVGLHGDFDAKETWGWRAHDASVGSVALHSSGSVVATCSGGWEYAASIAEDAGAGEEDKGNILQTDGSTILDDSSLKLWSVAPSQAEESADLDTEAQGLPIHGTTHK</sequence>
<dbReference type="RefSeq" id="XP_051366108.1">
    <property type="nucleotide sequence ID" value="XM_051508509.1"/>
</dbReference>
<dbReference type="PANTHER" id="PTHR13211">
    <property type="entry name" value="TELOMERASE CAJAL BODY PROTEIN 1"/>
    <property type="match status" value="1"/>
</dbReference>
<evidence type="ECO:0000313" key="3">
    <source>
        <dbReference type="Proteomes" id="UP001055219"/>
    </source>
</evidence>